<dbReference type="AlphaFoldDB" id="A0A2G4YWW0"/>
<organism evidence="2 3">
    <name type="scientific">Paremcibacter congregatus</name>
    <dbReference type="NCBI Taxonomy" id="2043170"/>
    <lineage>
        <taxon>Bacteria</taxon>
        <taxon>Pseudomonadati</taxon>
        <taxon>Pseudomonadota</taxon>
        <taxon>Alphaproteobacteria</taxon>
        <taxon>Emcibacterales</taxon>
        <taxon>Emcibacteraceae</taxon>
        <taxon>Paremcibacter</taxon>
    </lineage>
</organism>
<evidence type="ECO:0000313" key="3">
    <source>
        <dbReference type="Proteomes" id="UP000229730"/>
    </source>
</evidence>
<keyword evidence="3" id="KW-1185">Reference proteome</keyword>
<gene>
    <name evidence="2" type="ORF">CRD36_00200</name>
</gene>
<sequence length="85" mass="9822">MSQIYPIPPNRKTANGRAVESVTADDSLKPAMVKEALEVWQPRSKRPLSEEDAREIIENTTGFFKLLHKWKRAETLENKIDKEKD</sequence>
<reference evidence="2 3" key="1">
    <citation type="submission" date="2017-10" db="EMBL/GenBank/DDBJ databases">
        <title>Frigbacter circumglobatus gen. nov. sp. nov., isolated from sediment cultured in situ.</title>
        <authorList>
            <person name="Zhao Z."/>
        </authorList>
    </citation>
    <scope>NUCLEOTIDE SEQUENCE [LARGE SCALE GENOMIC DNA]</scope>
    <source>
        <strain evidence="2 3">ZYL</strain>
    </source>
</reference>
<evidence type="ECO:0000313" key="2">
    <source>
        <dbReference type="EMBL" id="PHZ86710.1"/>
    </source>
</evidence>
<accession>A0A2G4YWW0</accession>
<dbReference type="EMBL" id="PDEM01000005">
    <property type="protein sequence ID" value="PHZ86710.1"/>
    <property type="molecule type" value="Genomic_DNA"/>
</dbReference>
<proteinExistence type="predicted"/>
<dbReference type="RefSeq" id="WP_099470724.1">
    <property type="nucleotide sequence ID" value="NZ_CP041025.1"/>
</dbReference>
<dbReference type="OrthoDB" id="8451154at2"/>
<protein>
    <submittedName>
        <fullName evidence="2">Uncharacterized protein</fullName>
    </submittedName>
</protein>
<evidence type="ECO:0000256" key="1">
    <source>
        <dbReference type="SAM" id="MobiDB-lite"/>
    </source>
</evidence>
<feature type="region of interest" description="Disordered" evidence="1">
    <location>
        <begin position="1"/>
        <end position="23"/>
    </location>
</feature>
<name>A0A2G4YWW0_9PROT</name>
<comment type="caution">
    <text evidence="2">The sequence shown here is derived from an EMBL/GenBank/DDBJ whole genome shotgun (WGS) entry which is preliminary data.</text>
</comment>
<dbReference type="Proteomes" id="UP000229730">
    <property type="component" value="Unassembled WGS sequence"/>
</dbReference>
<dbReference type="InParanoid" id="A0A2G4YWW0"/>